<feature type="domain" description="F-box" evidence="1">
    <location>
        <begin position="2"/>
        <end position="48"/>
    </location>
</feature>
<reference evidence="2 3" key="1">
    <citation type="submission" date="2023-08" db="EMBL/GenBank/DDBJ databases">
        <title>Black Yeasts Isolated from many extreme environments.</title>
        <authorList>
            <person name="Coleine C."/>
            <person name="Stajich J.E."/>
            <person name="Selbmann L."/>
        </authorList>
    </citation>
    <scope>NUCLEOTIDE SEQUENCE [LARGE SCALE GENOMIC DNA]</scope>
    <source>
        <strain evidence="2 3">CCFEE 5910</strain>
    </source>
</reference>
<sequence>MQLPDEIILIIFSHLLDMAHFSPTLDLSIFSAMRVNKKFRDIAISTILDETMSATRRKDFDKRVKKVLKFEDRLIEIKYGTSDEVGWSRMVTEYSMVKVYTPGKGFVLVRDEGIDDEVNDRRERIARMRAWDWEFVKL</sequence>
<proteinExistence type="predicted"/>
<dbReference type="AlphaFoldDB" id="A0AAN7YGE3"/>
<accession>A0AAN7YGE3</accession>
<keyword evidence="3" id="KW-1185">Reference proteome</keyword>
<dbReference type="InterPro" id="IPR001810">
    <property type="entry name" value="F-box_dom"/>
</dbReference>
<dbReference type="EMBL" id="JAVRRJ010000004">
    <property type="protein sequence ID" value="KAK5085622.1"/>
    <property type="molecule type" value="Genomic_DNA"/>
</dbReference>
<organism evidence="2 3">
    <name type="scientific">Lithohypha guttulata</name>
    <dbReference type="NCBI Taxonomy" id="1690604"/>
    <lineage>
        <taxon>Eukaryota</taxon>
        <taxon>Fungi</taxon>
        <taxon>Dikarya</taxon>
        <taxon>Ascomycota</taxon>
        <taxon>Pezizomycotina</taxon>
        <taxon>Eurotiomycetes</taxon>
        <taxon>Chaetothyriomycetidae</taxon>
        <taxon>Chaetothyriales</taxon>
        <taxon>Trichomeriaceae</taxon>
        <taxon>Lithohypha</taxon>
    </lineage>
</organism>
<evidence type="ECO:0000259" key="1">
    <source>
        <dbReference type="Pfam" id="PF12937"/>
    </source>
</evidence>
<dbReference type="Proteomes" id="UP001309876">
    <property type="component" value="Unassembled WGS sequence"/>
</dbReference>
<protein>
    <recommendedName>
        <fullName evidence="1">F-box domain-containing protein</fullName>
    </recommendedName>
</protein>
<name>A0AAN7YGE3_9EURO</name>
<evidence type="ECO:0000313" key="2">
    <source>
        <dbReference type="EMBL" id="KAK5085622.1"/>
    </source>
</evidence>
<evidence type="ECO:0000313" key="3">
    <source>
        <dbReference type="Proteomes" id="UP001309876"/>
    </source>
</evidence>
<gene>
    <name evidence="2" type="ORF">LTR05_004909</name>
</gene>
<comment type="caution">
    <text evidence="2">The sequence shown here is derived from an EMBL/GenBank/DDBJ whole genome shotgun (WGS) entry which is preliminary data.</text>
</comment>
<dbReference type="Pfam" id="PF12937">
    <property type="entry name" value="F-box-like"/>
    <property type="match status" value="1"/>
</dbReference>
<dbReference type="CDD" id="cd09917">
    <property type="entry name" value="F-box_SF"/>
    <property type="match status" value="1"/>
</dbReference>